<dbReference type="InterPro" id="IPR030678">
    <property type="entry name" value="Peptide/Ni-bd"/>
</dbReference>
<dbReference type="SUPFAM" id="SSF53850">
    <property type="entry name" value="Periplasmic binding protein-like II"/>
    <property type="match status" value="1"/>
</dbReference>
<dbReference type="InterPro" id="IPR039424">
    <property type="entry name" value="SBP_5"/>
</dbReference>
<name>A0A1T3NJJ1_9ACTN</name>
<comment type="similarity">
    <text evidence="1">Belongs to the bacterial solute-binding protein 5 family.</text>
</comment>
<dbReference type="Gene3D" id="3.10.105.10">
    <property type="entry name" value="Dipeptide-binding Protein, Domain 3"/>
    <property type="match status" value="1"/>
</dbReference>
<organism evidence="5 6">
    <name type="scientific">Embleya scabrispora</name>
    <dbReference type="NCBI Taxonomy" id="159449"/>
    <lineage>
        <taxon>Bacteria</taxon>
        <taxon>Bacillati</taxon>
        <taxon>Actinomycetota</taxon>
        <taxon>Actinomycetes</taxon>
        <taxon>Kitasatosporales</taxon>
        <taxon>Streptomycetaceae</taxon>
        <taxon>Embleya</taxon>
    </lineage>
</organism>
<evidence type="ECO:0000259" key="4">
    <source>
        <dbReference type="Pfam" id="PF00496"/>
    </source>
</evidence>
<dbReference type="GO" id="GO:0015833">
    <property type="term" value="P:peptide transport"/>
    <property type="evidence" value="ECO:0007669"/>
    <property type="project" value="TreeGrafter"/>
</dbReference>
<proteinExistence type="inferred from homology"/>
<dbReference type="Gene3D" id="3.90.76.10">
    <property type="entry name" value="Dipeptide-binding Protein, Domain 1"/>
    <property type="match status" value="1"/>
</dbReference>
<evidence type="ECO:0000256" key="3">
    <source>
        <dbReference type="ARBA" id="ARBA00022729"/>
    </source>
</evidence>
<dbReference type="GO" id="GO:0042597">
    <property type="term" value="C:periplasmic space"/>
    <property type="evidence" value="ECO:0007669"/>
    <property type="project" value="UniProtKB-ARBA"/>
</dbReference>
<evidence type="ECO:0000313" key="6">
    <source>
        <dbReference type="Proteomes" id="UP000190037"/>
    </source>
</evidence>
<reference evidence="5 6" key="1">
    <citation type="submission" date="2017-03" db="EMBL/GenBank/DDBJ databases">
        <title>Draft genome sequence of Streptomyces scabrisporus NF3, endophyte isolated from Amphipterygium adstringens.</title>
        <authorList>
            <person name="Vazquez M."/>
            <person name="Ceapa C.D."/>
            <person name="Rodriguez Luna D."/>
            <person name="Sanchez Esquivel S."/>
        </authorList>
    </citation>
    <scope>NUCLEOTIDE SEQUENCE [LARGE SCALE GENOMIC DNA]</scope>
    <source>
        <strain evidence="5 6">NF3</strain>
    </source>
</reference>
<dbReference type="PANTHER" id="PTHR30290">
    <property type="entry name" value="PERIPLASMIC BINDING COMPONENT OF ABC TRANSPORTER"/>
    <property type="match status" value="1"/>
</dbReference>
<dbReference type="PROSITE" id="PS51318">
    <property type="entry name" value="TAT"/>
    <property type="match status" value="1"/>
</dbReference>
<dbReference type="PANTHER" id="PTHR30290:SF9">
    <property type="entry name" value="OLIGOPEPTIDE-BINDING PROTEIN APPA"/>
    <property type="match status" value="1"/>
</dbReference>
<keyword evidence="6" id="KW-1185">Reference proteome</keyword>
<dbReference type="PIRSF" id="PIRSF002741">
    <property type="entry name" value="MppA"/>
    <property type="match status" value="1"/>
</dbReference>
<evidence type="ECO:0000313" key="5">
    <source>
        <dbReference type="EMBL" id="OPC76908.1"/>
    </source>
</evidence>
<dbReference type="CDD" id="cd00995">
    <property type="entry name" value="PBP2_NikA_DppA_OppA_like"/>
    <property type="match status" value="1"/>
</dbReference>
<evidence type="ECO:0000256" key="2">
    <source>
        <dbReference type="ARBA" id="ARBA00022448"/>
    </source>
</evidence>
<dbReference type="Pfam" id="PF00496">
    <property type="entry name" value="SBP_bac_5"/>
    <property type="match status" value="1"/>
</dbReference>
<keyword evidence="3" id="KW-0732">Signal</keyword>
<dbReference type="AlphaFoldDB" id="A0A1T3NJJ1"/>
<protein>
    <recommendedName>
        <fullName evidence="4">Solute-binding protein family 5 domain-containing protein</fullName>
    </recommendedName>
</protein>
<dbReference type="InterPro" id="IPR000914">
    <property type="entry name" value="SBP_5_dom"/>
</dbReference>
<evidence type="ECO:0000256" key="1">
    <source>
        <dbReference type="ARBA" id="ARBA00005695"/>
    </source>
</evidence>
<dbReference type="GO" id="GO:1904680">
    <property type="term" value="F:peptide transmembrane transporter activity"/>
    <property type="evidence" value="ECO:0007669"/>
    <property type="project" value="TreeGrafter"/>
</dbReference>
<gene>
    <name evidence="5" type="ORF">B4N89_40610</name>
</gene>
<dbReference type="Proteomes" id="UP000190037">
    <property type="component" value="Unassembled WGS sequence"/>
</dbReference>
<dbReference type="STRING" id="159449.B4N89_40610"/>
<dbReference type="EMBL" id="MWQN01000004">
    <property type="protein sequence ID" value="OPC76908.1"/>
    <property type="molecule type" value="Genomic_DNA"/>
</dbReference>
<sequence>MVRQPPGVRMSVLATQGISRRTMLGALGLGASSLALAGCRSALHEASGKGTGKGGPAAGGILRIAQSSDIQPATVFGHNNPNMTICRTVFNTLIEYDHKTLQPLPGLAQSWELKGDTLTFRLRPGVTYHSGRPFDARDVVFAITNLHKDNVSSQLKHVAKAIADIDSDGLDVRLKLARPMSNVFDLFEILVIPDRESIAELAKGSRIIGTGPFRVASYSPGAGLKLRRNEKYFKPSRPYLDGVDITIVSQSQSMLSSMRSGQTHLVLDIAPLDAVGITNDRRFKVVAADPYDSAYYVASNVSVKPLDDKRVRQAIAWGIDRQRILDQVLGGIGTTSSLPWSPTSPAYDAAKARHYTYNPDRAKELIREAGARGARLDIVYNAGLGANARIAEIVQYNLSQAGIDARAVPLQAADFQGRLTGGKLPGLFVNGHGFGQLAPATLVKGAFPFNADKNASNFVSPEYQSIANALWSAADPAATKAASDRVNDFLLDQQFVTDLVTSAHTFTVTKRLRGLAYSMFDYLNLDDAYLD</sequence>
<keyword evidence="2" id="KW-0813">Transport</keyword>
<comment type="caution">
    <text evidence="5">The sequence shown here is derived from an EMBL/GenBank/DDBJ whole genome shotgun (WGS) entry which is preliminary data.</text>
</comment>
<accession>A0A1T3NJJ1</accession>
<dbReference type="GO" id="GO:0043190">
    <property type="term" value="C:ATP-binding cassette (ABC) transporter complex"/>
    <property type="evidence" value="ECO:0007669"/>
    <property type="project" value="InterPro"/>
</dbReference>
<dbReference type="InterPro" id="IPR006311">
    <property type="entry name" value="TAT_signal"/>
</dbReference>
<dbReference type="Gene3D" id="3.40.190.10">
    <property type="entry name" value="Periplasmic binding protein-like II"/>
    <property type="match status" value="1"/>
</dbReference>
<feature type="domain" description="Solute-binding protein family 5" evidence="4">
    <location>
        <begin position="103"/>
        <end position="428"/>
    </location>
</feature>